<name>A0A7S0ZMT1_NOCSC</name>
<dbReference type="AlphaFoldDB" id="A0A7S0ZMT1"/>
<accession>A0A7S0ZMT1</accession>
<feature type="region of interest" description="Disordered" evidence="1">
    <location>
        <begin position="788"/>
        <end position="813"/>
    </location>
</feature>
<evidence type="ECO:0008006" key="3">
    <source>
        <dbReference type="Google" id="ProtNLM"/>
    </source>
</evidence>
<feature type="region of interest" description="Disordered" evidence="1">
    <location>
        <begin position="851"/>
        <end position="883"/>
    </location>
</feature>
<gene>
    <name evidence="2" type="ORF">NSCI0253_LOCUS937</name>
</gene>
<feature type="region of interest" description="Disordered" evidence="1">
    <location>
        <begin position="700"/>
        <end position="729"/>
    </location>
</feature>
<evidence type="ECO:0000256" key="1">
    <source>
        <dbReference type="SAM" id="MobiDB-lite"/>
    </source>
</evidence>
<dbReference type="EMBL" id="HBFQ01001400">
    <property type="protein sequence ID" value="CAD8826591.1"/>
    <property type="molecule type" value="Transcribed_RNA"/>
</dbReference>
<dbReference type="InterPro" id="IPR008984">
    <property type="entry name" value="SMAD_FHA_dom_sf"/>
</dbReference>
<feature type="compositionally biased region" description="Pro residues" evidence="1">
    <location>
        <begin position="176"/>
        <end position="190"/>
    </location>
</feature>
<feature type="region of interest" description="Disordered" evidence="1">
    <location>
        <begin position="167"/>
        <end position="204"/>
    </location>
</feature>
<feature type="compositionally biased region" description="Low complexity" evidence="1">
    <location>
        <begin position="90"/>
        <end position="111"/>
    </location>
</feature>
<protein>
    <recommendedName>
        <fullName evidence="3">FHA domain-containing protein</fullName>
    </recommendedName>
</protein>
<sequence length="883" mass="93550">MAQAIWGSALLTHMALFQEMHPGSHMWPPQPQSLQRPASMAQAAPWPPRGAPGDRPSSFAQPLSMSMGASQWGMGPWSSMAREASPVAGRRASVPSPFVRPPSSSSAQAPPFGGAGASFHSSQAPAVPVIRSQCTSPPVPMDQVQGVSMQRPEVQCPPGVNPLGFGCGGPVQLRPPGQPSPPLQQQPPRQPDACHTPRMAPAQQAAPVRGLCGPGVPADQNREVGHAEGISASLQVELAKRPGHQGSQDEVRTVWRQSDPFVLRCTFAINQNIDALPLEKRLIGVRDALTVGRSHQIGLFEGLLGPDSRFLTCVSRAHFEVVPCGSGSFQVKNRSNTLLLEQKVVPQGGSDVARPPMNLHMMVPPQANCNPVIFLSFSFESQGTLPFDAVGRAQVHQQVAQPQDAGPAPPPVSMTKASTGPFLELSGTAVRSTFPTERRRIGVPAIIGRNHQQEFFAEALVDAQYVSREHFRVSVQGEGYAVEALSANPMWRVRNGERVPLSKGVRSLFNADALLFFTGAADGTPDGPGSIGTICWTFQSPASDLQGRSSVVPHAMAEEPCAHLESNSIVAPALRVLDKTVVQRGQEFRSAPADVVGLSVSEAPEPVPPASLGRPGDEMSHQMEPSPLPLLGGGRPHVPSPGRFPGRPHQVESCVRVHNADGHVPAGALGEPSSVQESLGHNAGGRNFCVTGDISSLAPLSGSAGNRGKWVEREPGRQRPGDLVQGTPFEPLPNVTCDLGLYGASGAMAVQDSSVTCDLGFYAADGLRAAPRDPPPVTCDLNPYGANSSPHQVLDVPRAPVSPRQDRGASGRPLCETVDVGAFRQPEVGRPKRQTGALEVPVFGLVLESDGEVTPRTPRTPVLPALDADEDDHFASSGFSYRR</sequence>
<feature type="compositionally biased region" description="Basic and acidic residues" evidence="1">
    <location>
        <begin position="709"/>
        <end position="720"/>
    </location>
</feature>
<feature type="region of interest" description="Disordered" evidence="1">
    <location>
        <begin position="22"/>
        <end position="63"/>
    </location>
</feature>
<feature type="region of interest" description="Disordered" evidence="1">
    <location>
        <begin position="83"/>
        <end position="111"/>
    </location>
</feature>
<dbReference type="SUPFAM" id="SSF49879">
    <property type="entry name" value="SMAD/FHA domain"/>
    <property type="match status" value="1"/>
</dbReference>
<organism evidence="2">
    <name type="scientific">Noctiluca scintillans</name>
    <name type="common">Sea sparkle</name>
    <name type="synonym">Red tide dinoflagellate</name>
    <dbReference type="NCBI Taxonomy" id="2966"/>
    <lineage>
        <taxon>Eukaryota</taxon>
        <taxon>Sar</taxon>
        <taxon>Alveolata</taxon>
        <taxon>Dinophyceae</taxon>
        <taxon>Noctilucales</taxon>
        <taxon>Noctilucaceae</taxon>
        <taxon>Noctiluca</taxon>
    </lineage>
</organism>
<evidence type="ECO:0000313" key="2">
    <source>
        <dbReference type="EMBL" id="CAD8826591.1"/>
    </source>
</evidence>
<proteinExistence type="predicted"/>
<feature type="region of interest" description="Disordered" evidence="1">
    <location>
        <begin position="601"/>
        <end position="622"/>
    </location>
</feature>
<dbReference type="Gene3D" id="2.60.200.20">
    <property type="match status" value="1"/>
</dbReference>
<reference evidence="2" key="1">
    <citation type="submission" date="2021-01" db="EMBL/GenBank/DDBJ databases">
        <authorList>
            <person name="Corre E."/>
            <person name="Pelletier E."/>
            <person name="Niang G."/>
            <person name="Scheremetjew M."/>
            <person name="Finn R."/>
            <person name="Kale V."/>
            <person name="Holt S."/>
            <person name="Cochrane G."/>
            <person name="Meng A."/>
            <person name="Brown T."/>
            <person name="Cohen L."/>
        </authorList>
    </citation>
    <scope>NUCLEOTIDE SEQUENCE</scope>
</reference>